<keyword evidence="2" id="KW-1185">Reference proteome</keyword>
<proteinExistence type="predicted"/>
<evidence type="ECO:0000313" key="2">
    <source>
        <dbReference type="Proteomes" id="UP000295182"/>
    </source>
</evidence>
<dbReference type="Proteomes" id="UP000295182">
    <property type="component" value="Unassembled WGS sequence"/>
</dbReference>
<accession>A0A4R2NFR4</accession>
<dbReference type="EMBL" id="SLXH01000002">
    <property type="protein sequence ID" value="TCP20081.1"/>
    <property type="molecule type" value="Genomic_DNA"/>
</dbReference>
<reference evidence="1 2" key="1">
    <citation type="submission" date="2019-03" db="EMBL/GenBank/DDBJ databases">
        <title>Genomic Encyclopedia of Type Strains, Phase IV (KMG-IV): sequencing the most valuable type-strain genomes for metagenomic binning, comparative biology and taxonomic classification.</title>
        <authorList>
            <person name="Goeker M."/>
        </authorList>
    </citation>
    <scope>NUCLEOTIDE SEQUENCE [LARGE SCALE GENOMIC DNA]</scope>
    <source>
        <strain evidence="1 2">DSM 1837</strain>
    </source>
</reference>
<sequence>MSATPPCTPLLSRRLYSALVTSLPSGTSLCHCAGAVVLLLGALGHAHAGRPLGVDDAGVNDAGHGHLEMWWEGPRGERGTVLAAPAYAPIEGLELGALLARDLQGHATLQGVQAKWLWTAPAEQGCNAASSAGVQHTRQQSGNTVSVALLGTCTGDWGAVHANLGAQREPQAQWLPTWGLAYERAYPHPSGDITAHIEAFGRRHGAPTFQTGLRWAFSADWQLDGTVGRKQGTTLLSVGLKRSFH</sequence>
<name>A0A4R2NFR4_9BURK</name>
<dbReference type="OrthoDB" id="8890837at2"/>
<evidence type="ECO:0000313" key="1">
    <source>
        <dbReference type="EMBL" id="TCP20081.1"/>
    </source>
</evidence>
<gene>
    <name evidence="1" type="ORF">EV674_10249</name>
</gene>
<protein>
    <recommendedName>
        <fullName evidence="3">Cellulose biosynthesis protein BcsS</fullName>
    </recommendedName>
</protein>
<dbReference type="RefSeq" id="WP_119011776.1">
    <property type="nucleotide sequence ID" value="NZ_QXNC01000001.1"/>
</dbReference>
<comment type="caution">
    <text evidence="1">The sequence shown here is derived from an EMBL/GenBank/DDBJ whole genome shotgun (WGS) entry which is preliminary data.</text>
</comment>
<evidence type="ECO:0008006" key="3">
    <source>
        <dbReference type="Google" id="ProtNLM"/>
    </source>
</evidence>
<organism evidence="1 2">
    <name type="scientific">Simplicispira metamorpha</name>
    <dbReference type="NCBI Taxonomy" id="80881"/>
    <lineage>
        <taxon>Bacteria</taxon>
        <taxon>Pseudomonadati</taxon>
        <taxon>Pseudomonadota</taxon>
        <taxon>Betaproteobacteria</taxon>
        <taxon>Burkholderiales</taxon>
        <taxon>Comamonadaceae</taxon>
        <taxon>Simplicispira</taxon>
    </lineage>
</organism>
<dbReference type="AlphaFoldDB" id="A0A4R2NFR4"/>